<protein>
    <submittedName>
        <fullName evidence="2">Pimeloyl-ACP methyl ester carboxylesterase</fullName>
    </submittedName>
</protein>
<reference evidence="2 3" key="1">
    <citation type="submission" date="2016-06" db="EMBL/GenBank/DDBJ databases">
        <authorList>
            <person name="Kjaerup R.B."/>
            <person name="Dalgaard T.S."/>
            <person name="Juul-Madsen H.R."/>
        </authorList>
    </citation>
    <scope>NUCLEOTIDE SEQUENCE [LARGE SCALE GENOMIC DNA]</scope>
    <source>
        <strain evidence="2 3">DSM 43904</strain>
    </source>
</reference>
<organism evidence="2 3">
    <name type="scientific">Micromonospora echinaurantiaca</name>
    <dbReference type="NCBI Taxonomy" id="47857"/>
    <lineage>
        <taxon>Bacteria</taxon>
        <taxon>Bacillati</taxon>
        <taxon>Actinomycetota</taxon>
        <taxon>Actinomycetes</taxon>
        <taxon>Micromonosporales</taxon>
        <taxon>Micromonosporaceae</taxon>
        <taxon>Micromonospora</taxon>
    </lineage>
</organism>
<name>A0A1C5HH39_9ACTN</name>
<dbReference type="GO" id="GO:0003824">
    <property type="term" value="F:catalytic activity"/>
    <property type="evidence" value="ECO:0007669"/>
    <property type="project" value="UniProtKB-ARBA"/>
</dbReference>
<dbReference type="InterPro" id="IPR000073">
    <property type="entry name" value="AB_hydrolase_1"/>
</dbReference>
<keyword evidence="3" id="KW-1185">Reference proteome</keyword>
<dbReference type="AlphaFoldDB" id="A0A1C5HH39"/>
<accession>A0A1C5HH39</accession>
<dbReference type="RefSeq" id="WP_088993216.1">
    <property type="nucleotide sequence ID" value="NZ_LT607750.1"/>
</dbReference>
<proteinExistence type="predicted"/>
<evidence type="ECO:0000259" key="1">
    <source>
        <dbReference type="Pfam" id="PF12697"/>
    </source>
</evidence>
<dbReference type="PROSITE" id="PS51257">
    <property type="entry name" value="PROKAR_LIPOPROTEIN"/>
    <property type="match status" value="1"/>
</dbReference>
<dbReference type="Gene3D" id="3.40.50.1820">
    <property type="entry name" value="alpha/beta hydrolase"/>
    <property type="match status" value="1"/>
</dbReference>
<dbReference type="Proteomes" id="UP000198217">
    <property type="component" value="Chromosome I"/>
</dbReference>
<feature type="domain" description="AB hydrolase-1" evidence="1">
    <location>
        <begin position="25"/>
        <end position="252"/>
    </location>
</feature>
<dbReference type="InterPro" id="IPR050471">
    <property type="entry name" value="AB_hydrolase"/>
</dbReference>
<dbReference type="EMBL" id="LT607750">
    <property type="protein sequence ID" value="SCG45294.1"/>
    <property type="molecule type" value="Genomic_DNA"/>
</dbReference>
<gene>
    <name evidence="2" type="ORF">GA0070609_1608</name>
</gene>
<evidence type="ECO:0000313" key="3">
    <source>
        <dbReference type="Proteomes" id="UP000198217"/>
    </source>
</evidence>
<dbReference type="PANTHER" id="PTHR43433:SF5">
    <property type="entry name" value="AB HYDROLASE-1 DOMAIN-CONTAINING PROTEIN"/>
    <property type="match status" value="1"/>
</dbReference>
<dbReference type="PANTHER" id="PTHR43433">
    <property type="entry name" value="HYDROLASE, ALPHA/BETA FOLD FAMILY PROTEIN"/>
    <property type="match status" value="1"/>
</dbReference>
<dbReference type="Pfam" id="PF12697">
    <property type="entry name" value="Abhydrolase_6"/>
    <property type="match status" value="1"/>
</dbReference>
<dbReference type="SUPFAM" id="SSF53474">
    <property type="entry name" value="alpha/beta-Hydrolases"/>
    <property type="match status" value="1"/>
</dbReference>
<dbReference type="InterPro" id="IPR029058">
    <property type="entry name" value="AB_hydrolase_fold"/>
</dbReference>
<sequence>MRRITSTDGTTLAYDQLGEGPALILVAGAACDRGVNAPVAQALAKDFTVLNYDRRGRGDSADTPPYALAREVEDIAALVAAAGGTAGVLGFSSGAALAAEATASGLPIERLVMWEPPFSTDPDGPRRAKEYADRLAELLAADRRGDALAHFMTHVGVPPEVIAGARRSPYWQAGLRLAPTLAHDAAILADTTIPAARYAEIAVPTLVLSGSESPEFLRTAAEQTAGAIPGARHDVLPGQDHNVAGESLAPVVAAFAGR</sequence>
<evidence type="ECO:0000313" key="2">
    <source>
        <dbReference type="EMBL" id="SCG45294.1"/>
    </source>
</evidence>